<name>A0ABY6UPW5_BIOOC</name>
<evidence type="ECO:0000313" key="3">
    <source>
        <dbReference type="Proteomes" id="UP000766486"/>
    </source>
</evidence>
<reference evidence="2 3" key="1">
    <citation type="submission" date="2019-06" db="EMBL/GenBank/DDBJ databases">
        <authorList>
            <person name="Broberg M."/>
        </authorList>
    </citation>
    <scope>NUCLEOTIDE SEQUENCE [LARGE SCALE GENOMIC DNA]</scope>
</reference>
<dbReference type="EMBL" id="CABFNS010000862">
    <property type="protein sequence ID" value="VUC33393.1"/>
    <property type="molecule type" value="Genomic_DNA"/>
</dbReference>
<feature type="compositionally biased region" description="Polar residues" evidence="1">
    <location>
        <begin position="392"/>
        <end position="414"/>
    </location>
</feature>
<feature type="compositionally biased region" description="Basic and acidic residues" evidence="1">
    <location>
        <begin position="631"/>
        <end position="642"/>
    </location>
</feature>
<feature type="compositionally biased region" description="Basic and acidic residues" evidence="1">
    <location>
        <begin position="525"/>
        <end position="549"/>
    </location>
</feature>
<feature type="compositionally biased region" description="Low complexity" evidence="1">
    <location>
        <begin position="646"/>
        <end position="666"/>
    </location>
</feature>
<feature type="compositionally biased region" description="Polar residues" evidence="1">
    <location>
        <begin position="43"/>
        <end position="53"/>
    </location>
</feature>
<feature type="region of interest" description="Disordered" evidence="1">
    <location>
        <begin position="38"/>
        <end position="146"/>
    </location>
</feature>
<accession>A0ABY6UPW5</accession>
<feature type="compositionally biased region" description="Polar residues" evidence="1">
    <location>
        <begin position="278"/>
        <end position="292"/>
    </location>
</feature>
<keyword evidence="3" id="KW-1185">Reference proteome</keyword>
<feature type="compositionally biased region" description="Basic and acidic residues" evidence="1">
    <location>
        <begin position="458"/>
        <end position="468"/>
    </location>
</feature>
<protein>
    <recommendedName>
        <fullName evidence="4">CCHC-type domain-containing protein</fullName>
    </recommendedName>
</protein>
<feature type="compositionally biased region" description="Basic residues" evidence="1">
    <location>
        <begin position="687"/>
        <end position="702"/>
    </location>
</feature>
<feature type="compositionally biased region" description="Polar residues" evidence="1">
    <location>
        <begin position="703"/>
        <end position="712"/>
    </location>
</feature>
<feature type="region of interest" description="Disordered" evidence="1">
    <location>
        <begin position="186"/>
        <end position="712"/>
    </location>
</feature>
<sequence length="712" mass="77815">MADPPGHNPDRPEEEDAFCYNCERSGHWPIVCPEDTHKASAANEPSRNSSHGAQRSGKDHNRGGNRRSSAPIITRYEPQTGKELHQYPPGYNPAPPAPYEAQSSQELHQYPPGYNPAPPAPYEAQSSQELHQYPPGYNPAPPTPYTAQSIQFAASSATQNFPQYPPQAHYAPSSYPPGYQVSSAVTQMPTSYGPPPSGHQLTNVPPVTTPTPTAQAHQGGYQPQAAASFYAQHYGSYPPPPQPVHSGPPGLGQAAGHFGGHSAKPVHGPGGSHKQHFSGGSNPKKQQNQAPQSKPLVPPTASGEGIVHALPPRPPVKKLPHIPPSLHSSSAYVPPAPTYMNYPPGNHLSLDYIPVANYHSTNQDRLDRQRNQRSKKHQERHQTNRDKGKQNGGANNRRGSNQRKQNLGNKSNSPRFRKRFQDGALAEESKSITTSEASPTRLEPEVQSNEALTPLKTPEPESKDKELPAEGDSGNQEVAEPHRQEQADFADQPKENTDDVKDSSLNSDGGDVKPLPSDDPATKPVAEDIVEKDSTASPEEKISADKSGVEQEFVEATMSKTPNTGEESTDRQEAGRKHRRTEEEEDSSEDRLTKRRKSSGSESPRPKESLQVTETSHDPQSSEDNSLPVPLEEKLPSNRRDSILNSGSQPASRRSSISSKSSGLNSLEEEILNLGELKDESKEEEKKKKKQDGRGKGKKRQPKVNSAYSRRW</sequence>
<feature type="compositionally biased region" description="Polar residues" evidence="1">
    <location>
        <begin position="610"/>
        <end position="625"/>
    </location>
</feature>
<evidence type="ECO:0008006" key="4">
    <source>
        <dbReference type="Google" id="ProtNLM"/>
    </source>
</evidence>
<feature type="compositionally biased region" description="Basic and acidic residues" evidence="1">
    <location>
        <begin position="676"/>
        <end position="686"/>
    </location>
</feature>
<proteinExistence type="predicted"/>
<gene>
    <name evidence="2" type="ORF">CLO192961_LOCUS346778</name>
</gene>
<organism evidence="2 3">
    <name type="scientific">Bionectria ochroleuca</name>
    <name type="common">Gliocladium roseum</name>
    <dbReference type="NCBI Taxonomy" id="29856"/>
    <lineage>
        <taxon>Eukaryota</taxon>
        <taxon>Fungi</taxon>
        <taxon>Dikarya</taxon>
        <taxon>Ascomycota</taxon>
        <taxon>Pezizomycotina</taxon>
        <taxon>Sordariomycetes</taxon>
        <taxon>Hypocreomycetidae</taxon>
        <taxon>Hypocreales</taxon>
        <taxon>Bionectriaceae</taxon>
        <taxon>Clonostachys</taxon>
    </lineage>
</organism>
<dbReference type="Proteomes" id="UP000766486">
    <property type="component" value="Unassembled WGS sequence"/>
</dbReference>
<feature type="compositionally biased region" description="Low complexity" evidence="1">
    <location>
        <begin position="204"/>
        <end position="213"/>
    </location>
</feature>
<evidence type="ECO:0000313" key="2">
    <source>
        <dbReference type="EMBL" id="VUC33393.1"/>
    </source>
</evidence>
<feature type="compositionally biased region" description="Basic and acidic residues" evidence="1">
    <location>
        <begin position="479"/>
        <end position="502"/>
    </location>
</feature>
<comment type="caution">
    <text evidence="2">The sequence shown here is derived from an EMBL/GenBank/DDBJ whole genome shotgun (WGS) entry which is preliminary data.</text>
</comment>
<feature type="compositionally biased region" description="Basic and acidic residues" evidence="1">
    <location>
        <begin position="380"/>
        <end position="389"/>
    </location>
</feature>
<evidence type="ECO:0000256" key="1">
    <source>
        <dbReference type="SAM" id="MobiDB-lite"/>
    </source>
</evidence>